<gene>
    <name evidence="4" type="ORF">ITJ42_14490</name>
</gene>
<dbReference type="Gene3D" id="3.40.630.30">
    <property type="match status" value="1"/>
</dbReference>
<proteinExistence type="predicted"/>
<keyword evidence="2" id="KW-0012">Acyltransferase</keyword>
<evidence type="ECO:0000256" key="1">
    <source>
        <dbReference type="ARBA" id="ARBA00022679"/>
    </source>
</evidence>
<evidence type="ECO:0000313" key="5">
    <source>
        <dbReference type="Proteomes" id="UP000634579"/>
    </source>
</evidence>
<dbReference type="GO" id="GO:0016747">
    <property type="term" value="F:acyltransferase activity, transferring groups other than amino-acyl groups"/>
    <property type="evidence" value="ECO:0007669"/>
    <property type="project" value="InterPro"/>
</dbReference>
<dbReference type="InterPro" id="IPR016181">
    <property type="entry name" value="Acyl_CoA_acyltransferase"/>
</dbReference>
<dbReference type="Pfam" id="PF13508">
    <property type="entry name" value="Acetyltransf_7"/>
    <property type="match status" value="1"/>
</dbReference>
<dbReference type="EMBL" id="JADKRP010000004">
    <property type="protein sequence ID" value="MBF4632429.1"/>
    <property type="molecule type" value="Genomic_DNA"/>
</dbReference>
<evidence type="ECO:0000259" key="3">
    <source>
        <dbReference type="PROSITE" id="PS51186"/>
    </source>
</evidence>
<dbReference type="InterPro" id="IPR000182">
    <property type="entry name" value="GNAT_dom"/>
</dbReference>
<accession>A0A8I0SMH3</accession>
<dbReference type="CDD" id="cd04301">
    <property type="entry name" value="NAT_SF"/>
    <property type="match status" value="1"/>
</dbReference>
<dbReference type="PANTHER" id="PTHR43877">
    <property type="entry name" value="AMINOALKYLPHOSPHONATE N-ACETYLTRANSFERASE-RELATED-RELATED"/>
    <property type="match status" value="1"/>
</dbReference>
<dbReference type="Proteomes" id="UP000634579">
    <property type="component" value="Unassembled WGS sequence"/>
</dbReference>
<dbReference type="InterPro" id="IPR050832">
    <property type="entry name" value="Bact_Acetyltransf"/>
</dbReference>
<feature type="domain" description="N-acetyltransferase" evidence="3">
    <location>
        <begin position="5"/>
        <end position="153"/>
    </location>
</feature>
<comment type="caution">
    <text evidence="4">The sequence shown here is derived from an EMBL/GenBank/DDBJ whole genome shotgun (WGS) entry which is preliminary data.</text>
</comment>
<dbReference type="RefSeq" id="WP_194676040.1">
    <property type="nucleotide sequence ID" value="NZ_JADKRP010000004.1"/>
</dbReference>
<keyword evidence="5" id="KW-1185">Reference proteome</keyword>
<keyword evidence="1 4" id="KW-0808">Transferase</keyword>
<protein>
    <submittedName>
        <fullName evidence="4">GNAT family N-acetyltransferase</fullName>
    </submittedName>
</protein>
<dbReference type="PROSITE" id="PS51186">
    <property type="entry name" value="GNAT"/>
    <property type="match status" value="1"/>
</dbReference>
<sequence length="156" mass="16999">MPIEVILRRSGPDVRRILEGLPDWFGDPVAIDAYVAASESDDYDSLLAVEGPTAVGVALLRRHFPESAELHLIAVAPDARGRGVGRLLVEHAAHALATSGCALLSVHTVGPSFEHEPYARTRGFYRRLGFLPLEEHPGLDWSGPTLILVRPLRRPA</sequence>
<organism evidence="4 5">
    <name type="scientific">Clavibacter phaseoli</name>
    <dbReference type="NCBI Taxonomy" id="1734031"/>
    <lineage>
        <taxon>Bacteria</taxon>
        <taxon>Bacillati</taxon>
        <taxon>Actinomycetota</taxon>
        <taxon>Actinomycetes</taxon>
        <taxon>Micrococcales</taxon>
        <taxon>Microbacteriaceae</taxon>
        <taxon>Clavibacter</taxon>
    </lineage>
</organism>
<name>A0A8I0SMH3_9MICO</name>
<evidence type="ECO:0000256" key="2">
    <source>
        <dbReference type="ARBA" id="ARBA00023315"/>
    </source>
</evidence>
<evidence type="ECO:0000313" key="4">
    <source>
        <dbReference type="EMBL" id="MBF4632429.1"/>
    </source>
</evidence>
<dbReference type="AlphaFoldDB" id="A0A8I0SMH3"/>
<reference evidence="4 5" key="1">
    <citation type="submission" date="2020-10" db="EMBL/GenBank/DDBJ databases">
        <title>Draft genome sequences of plant-associated actinobacteria.</title>
        <authorList>
            <person name="Tarlachkov S.V."/>
            <person name="Starodumova I.P."/>
            <person name="Dorofeeva L.V."/>
            <person name="Prisyazhnaya N.V."/>
            <person name="Roubtsova T.V."/>
            <person name="Chizhov V.N."/>
            <person name="Nadler S.A."/>
            <person name="Subbotin S.A."/>
            <person name="Evtushenko L.I."/>
        </authorList>
    </citation>
    <scope>NUCLEOTIDE SEQUENCE [LARGE SCALE GENOMIC DNA]</scope>
    <source>
        <strain evidence="4 5">VKM Ac-2886</strain>
    </source>
</reference>
<dbReference type="SUPFAM" id="SSF55729">
    <property type="entry name" value="Acyl-CoA N-acyltransferases (Nat)"/>
    <property type="match status" value="1"/>
</dbReference>